<keyword evidence="3" id="KW-1185">Reference proteome</keyword>
<dbReference type="AlphaFoldDB" id="A0AAW0H218"/>
<organism evidence="2 3">
    <name type="scientific">Myodes glareolus</name>
    <name type="common">Bank vole</name>
    <name type="synonym">Clethrionomys glareolus</name>
    <dbReference type="NCBI Taxonomy" id="447135"/>
    <lineage>
        <taxon>Eukaryota</taxon>
        <taxon>Metazoa</taxon>
        <taxon>Chordata</taxon>
        <taxon>Craniata</taxon>
        <taxon>Vertebrata</taxon>
        <taxon>Euteleostomi</taxon>
        <taxon>Mammalia</taxon>
        <taxon>Eutheria</taxon>
        <taxon>Euarchontoglires</taxon>
        <taxon>Glires</taxon>
        <taxon>Rodentia</taxon>
        <taxon>Myomorpha</taxon>
        <taxon>Muroidea</taxon>
        <taxon>Cricetidae</taxon>
        <taxon>Arvicolinae</taxon>
        <taxon>Myodes</taxon>
    </lineage>
</organism>
<proteinExistence type="predicted"/>
<gene>
    <name evidence="2" type="ORF">U0070_015792</name>
</gene>
<comment type="caution">
    <text evidence="2">The sequence shown here is derived from an EMBL/GenBank/DDBJ whole genome shotgun (WGS) entry which is preliminary data.</text>
</comment>
<dbReference type="Proteomes" id="UP001488838">
    <property type="component" value="Unassembled WGS sequence"/>
</dbReference>
<evidence type="ECO:0000313" key="2">
    <source>
        <dbReference type="EMBL" id="KAK7796390.1"/>
    </source>
</evidence>
<evidence type="ECO:0000256" key="1">
    <source>
        <dbReference type="SAM" id="MobiDB-lite"/>
    </source>
</evidence>
<dbReference type="EMBL" id="JBBHLL010001220">
    <property type="protein sequence ID" value="KAK7796390.1"/>
    <property type="molecule type" value="Genomic_DNA"/>
</dbReference>
<sequence length="185" mass="20942">SSQSFEESSGIKYLEWYLQKTSQSSYNVINKLSKHNVVAYCEDSNLCPSQEVGLTPYQKTHRRACLQVPLPFFWDIVSPNSACLGAEDLEEKSFIRRWMAIQTETHIGASDWARHGPNEGQKEKEHEKKKKTSGPRGVQEDPRHLLYLDWPQGSSNHSCSLKRADMKSPLSLKLSLIASTSPAPH</sequence>
<feature type="region of interest" description="Disordered" evidence="1">
    <location>
        <begin position="109"/>
        <end position="149"/>
    </location>
</feature>
<evidence type="ECO:0000313" key="3">
    <source>
        <dbReference type="Proteomes" id="UP001488838"/>
    </source>
</evidence>
<feature type="non-terminal residue" evidence="2">
    <location>
        <position position="1"/>
    </location>
</feature>
<accession>A0AAW0H218</accession>
<name>A0AAW0H218_MYOGA</name>
<protein>
    <submittedName>
        <fullName evidence="2">Uncharacterized protein</fullName>
    </submittedName>
</protein>
<feature type="compositionally biased region" description="Basic and acidic residues" evidence="1">
    <location>
        <begin position="112"/>
        <end position="126"/>
    </location>
</feature>
<reference evidence="2 3" key="1">
    <citation type="journal article" date="2023" name="bioRxiv">
        <title>Conserved and derived expression patterns and positive selection on dental genes reveal complex evolutionary context of ever-growing rodent molars.</title>
        <authorList>
            <person name="Calamari Z.T."/>
            <person name="Song A."/>
            <person name="Cohen E."/>
            <person name="Akter M."/>
            <person name="Roy R.D."/>
            <person name="Hallikas O."/>
            <person name="Christensen M.M."/>
            <person name="Li P."/>
            <person name="Marangoni P."/>
            <person name="Jernvall J."/>
            <person name="Klein O.D."/>
        </authorList>
    </citation>
    <scope>NUCLEOTIDE SEQUENCE [LARGE SCALE GENOMIC DNA]</scope>
    <source>
        <strain evidence="2">V071</strain>
    </source>
</reference>